<dbReference type="STRING" id="652103.Rpdx1_0454"/>
<proteinExistence type="predicted"/>
<accession>E6VJU5</accession>
<evidence type="ECO:0000256" key="1">
    <source>
        <dbReference type="SAM" id="Phobius"/>
    </source>
</evidence>
<evidence type="ECO:0008006" key="4">
    <source>
        <dbReference type="Google" id="ProtNLM"/>
    </source>
</evidence>
<evidence type="ECO:0000313" key="3">
    <source>
        <dbReference type="Proteomes" id="UP000001402"/>
    </source>
</evidence>
<keyword evidence="1" id="KW-1133">Transmembrane helix</keyword>
<gene>
    <name evidence="2" type="ordered locus">Rpdx1_0454</name>
</gene>
<reference evidence="2" key="1">
    <citation type="submission" date="2010-12" db="EMBL/GenBank/DDBJ databases">
        <title>Complete sequence of Rhodopseudomonas palustris DX-1.</title>
        <authorList>
            <consortium name="US DOE Joint Genome Institute"/>
            <person name="Lucas S."/>
            <person name="Copeland A."/>
            <person name="Lapidus A."/>
            <person name="Cheng J.-F."/>
            <person name="Goodwin L."/>
            <person name="Pitluck S."/>
            <person name="Misra M."/>
            <person name="Chertkov O."/>
            <person name="Detter J.C."/>
            <person name="Han C."/>
            <person name="Tapia R."/>
            <person name="Land M."/>
            <person name="Hauser L."/>
            <person name="Kyrpides N."/>
            <person name="Ivanova N."/>
            <person name="Ovchinnikova G."/>
            <person name="Logan B."/>
            <person name="Oda Y."/>
            <person name="Harwood C."/>
            <person name="Woyke T."/>
        </authorList>
    </citation>
    <scope>NUCLEOTIDE SEQUENCE [LARGE SCALE GENOMIC DNA]</scope>
    <source>
        <strain evidence="2">DX-1</strain>
    </source>
</reference>
<keyword evidence="1" id="KW-0472">Membrane</keyword>
<protein>
    <recommendedName>
        <fullName evidence="4">Transmembrane protein</fullName>
    </recommendedName>
</protein>
<keyword evidence="1" id="KW-0812">Transmembrane</keyword>
<feature type="transmembrane region" description="Helical" evidence="1">
    <location>
        <begin position="59"/>
        <end position="78"/>
    </location>
</feature>
<name>E6VJU5_RHOPX</name>
<dbReference type="AlphaFoldDB" id="E6VJU5"/>
<dbReference type="EMBL" id="CP002418">
    <property type="protein sequence ID" value="ADU42095.1"/>
    <property type="molecule type" value="Genomic_DNA"/>
</dbReference>
<organism evidence="2 3">
    <name type="scientific">Rhodopseudomonas palustris (strain DX-1)</name>
    <dbReference type="NCBI Taxonomy" id="652103"/>
    <lineage>
        <taxon>Bacteria</taxon>
        <taxon>Pseudomonadati</taxon>
        <taxon>Pseudomonadota</taxon>
        <taxon>Alphaproteobacteria</taxon>
        <taxon>Hyphomicrobiales</taxon>
        <taxon>Nitrobacteraceae</taxon>
        <taxon>Rhodopseudomonas</taxon>
    </lineage>
</organism>
<dbReference type="eggNOG" id="ENOG5032TZ7">
    <property type="taxonomic scope" value="Bacteria"/>
</dbReference>
<evidence type="ECO:0000313" key="2">
    <source>
        <dbReference type="EMBL" id="ADU42095.1"/>
    </source>
</evidence>
<dbReference type="KEGG" id="rpx:Rpdx1_0454"/>
<feature type="transmembrane region" description="Helical" evidence="1">
    <location>
        <begin position="12"/>
        <end position="29"/>
    </location>
</feature>
<sequence length="185" mass="21007">MDGGVMKRRPLQPLWVLLAVLFLIEAWFWDHVEPLVARIVALIPLRELKERLARWVEHLSPAMTLPVFLVPVAPLYPLKLFALALLAQGHWIAGLCIFAAAQVFGLGVAAFIFDVTKPKLLQLRWFAATYRWVIELRAKAHAIVAPIMARIRARLAELLKEDGDGWGAKVLRRIGALRRRIRSAR</sequence>
<dbReference type="Proteomes" id="UP000001402">
    <property type="component" value="Chromosome"/>
</dbReference>
<feature type="transmembrane region" description="Helical" evidence="1">
    <location>
        <begin position="90"/>
        <end position="113"/>
    </location>
</feature>
<dbReference type="HOGENOM" id="CLU_104564_1_0_5"/>